<feature type="compositionally biased region" description="Basic and acidic residues" evidence="3">
    <location>
        <begin position="267"/>
        <end position="284"/>
    </location>
</feature>
<feature type="domain" description="CCHC-type" evidence="4">
    <location>
        <begin position="151"/>
        <end position="166"/>
    </location>
</feature>
<dbReference type="AlphaFoldDB" id="A0A507E0N7"/>
<evidence type="ECO:0000256" key="2">
    <source>
        <dbReference type="PROSITE-ProRule" id="PRU00047"/>
    </source>
</evidence>
<dbReference type="Gene3D" id="4.10.60.10">
    <property type="entry name" value="Zinc finger, CCHC-type"/>
    <property type="match status" value="1"/>
</dbReference>
<dbReference type="GO" id="GO:0006508">
    <property type="term" value="P:proteolysis"/>
    <property type="evidence" value="ECO:0007669"/>
    <property type="project" value="UniProtKB-KW"/>
</dbReference>
<keyword evidence="6" id="KW-1185">Reference proteome</keyword>
<dbReference type="InterPro" id="IPR054722">
    <property type="entry name" value="PolX-like_BBD"/>
</dbReference>
<feature type="region of interest" description="Disordered" evidence="3">
    <location>
        <begin position="266"/>
        <end position="296"/>
    </location>
</feature>
<dbReference type="Pfam" id="PF14223">
    <property type="entry name" value="Retrotran_gag_2"/>
    <property type="match status" value="1"/>
</dbReference>
<dbReference type="InterPro" id="IPR036875">
    <property type="entry name" value="Znf_CCHC_sf"/>
</dbReference>
<evidence type="ECO:0000313" key="6">
    <source>
        <dbReference type="Proteomes" id="UP000318582"/>
    </source>
</evidence>
<keyword evidence="2" id="KW-0863">Zinc-finger</keyword>
<dbReference type="STRING" id="109895.A0A507E0N7"/>
<evidence type="ECO:0000259" key="4">
    <source>
        <dbReference type="PROSITE" id="PS50158"/>
    </source>
</evidence>
<evidence type="ECO:0000256" key="1">
    <source>
        <dbReference type="ARBA" id="ARBA00022670"/>
    </source>
</evidence>
<evidence type="ECO:0000313" key="5">
    <source>
        <dbReference type="EMBL" id="TPX57272.1"/>
    </source>
</evidence>
<dbReference type="InterPro" id="IPR001878">
    <property type="entry name" value="Znf_CCHC"/>
</dbReference>
<feature type="region of interest" description="Disordered" evidence="3">
    <location>
        <begin position="326"/>
        <end position="368"/>
    </location>
</feature>
<organism evidence="5 6">
    <name type="scientific">Powellomyces hirtus</name>
    <dbReference type="NCBI Taxonomy" id="109895"/>
    <lineage>
        <taxon>Eukaryota</taxon>
        <taxon>Fungi</taxon>
        <taxon>Fungi incertae sedis</taxon>
        <taxon>Chytridiomycota</taxon>
        <taxon>Chytridiomycota incertae sedis</taxon>
        <taxon>Chytridiomycetes</taxon>
        <taxon>Spizellomycetales</taxon>
        <taxon>Powellomycetaceae</taxon>
        <taxon>Powellomyces</taxon>
    </lineage>
</organism>
<keyword evidence="2" id="KW-0479">Metal-binding</keyword>
<dbReference type="InterPro" id="IPR039537">
    <property type="entry name" value="Retrotran_Ty1/copia-like"/>
</dbReference>
<keyword evidence="2" id="KW-0862">Zinc</keyword>
<evidence type="ECO:0000256" key="3">
    <source>
        <dbReference type="SAM" id="MobiDB-lite"/>
    </source>
</evidence>
<dbReference type="PROSITE" id="PS50158">
    <property type="entry name" value="ZF_CCHC"/>
    <property type="match status" value="1"/>
</dbReference>
<dbReference type="EMBL" id="QEAQ01000055">
    <property type="protein sequence ID" value="TPX57272.1"/>
    <property type="molecule type" value="Genomic_DNA"/>
</dbReference>
<gene>
    <name evidence="5" type="ORF">PhCBS80983_g03974</name>
</gene>
<sequence length="480" mass="52787">MGPLGMHVQRAATAAEVWGKLKEVHKRKRIANKLYLRCKFLTVVMDYGDGMLEHIKMVKRMAQQLEAIGAKVDSEVIVTTLLYRLLVSFESLIMSLDSRADDLTLEFLTACLLHEETCRSDGENGGRKDGRAFYGRSRISNATVKKAGEPCFYCGEEEHFKKECRKRLAAEQQSSEANQASGHVAFAFSATSSRGGHWIFDSSASQHMTSNRAWLSNLQPLNNARVHLADNRIVEATEKGTATIQTALANGRASTCPLKEGLAFAQTRERSQHPISRKEMRNQDQEGCARSQLRPSGGALCPGTTSGGCCPAPCCCHQHNRSNSGNLASMPGTSQLSERPAHGQDGPGPGHGSSCALGKATKLPFPKDRSSRVSDVLELVHSDVFGPMRTLTIGGARYFILFIDNKSRAAFPYLLKSHFPASRSLLQRLQQRQDADAVWPWCRIPVQNVIKLHFGLPTPAQFCCNTSAEWCCRVHGQNAS</sequence>
<name>A0A507E0N7_9FUNG</name>
<dbReference type="SUPFAM" id="SSF57756">
    <property type="entry name" value="Retrovirus zinc finger-like domains"/>
    <property type="match status" value="1"/>
</dbReference>
<dbReference type="GO" id="GO:0008270">
    <property type="term" value="F:zinc ion binding"/>
    <property type="evidence" value="ECO:0007669"/>
    <property type="project" value="UniProtKB-KW"/>
</dbReference>
<comment type="caution">
    <text evidence="5">The sequence shown here is derived from an EMBL/GenBank/DDBJ whole genome shotgun (WGS) entry which is preliminary data.</text>
</comment>
<reference evidence="5 6" key="1">
    <citation type="journal article" date="2019" name="Sci. Rep.">
        <title>Comparative genomics of chytrid fungi reveal insights into the obligate biotrophic and pathogenic lifestyle of Synchytrium endobioticum.</title>
        <authorList>
            <person name="van de Vossenberg B.T.L.H."/>
            <person name="Warris S."/>
            <person name="Nguyen H.D.T."/>
            <person name="van Gent-Pelzer M.P.E."/>
            <person name="Joly D.L."/>
            <person name="van de Geest H.C."/>
            <person name="Bonants P.J.M."/>
            <person name="Smith D.S."/>
            <person name="Levesque C.A."/>
            <person name="van der Lee T.A.J."/>
        </authorList>
    </citation>
    <scope>NUCLEOTIDE SEQUENCE [LARGE SCALE GENOMIC DNA]</scope>
    <source>
        <strain evidence="5 6">CBS 809.83</strain>
    </source>
</reference>
<dbReference type="Pfam" id="PF00098">
    <property type="entry name" value="zf-CCHC"/>
    <property type="match status" value="1"/>
</dbReference>
<keyword evidence="1" id="KW-0378">Hydrolase</keyword>
<accession>A0A507E0N7</accession>
<dbReference type="Pfam" id="PF22936">
    <property type="entry name" value="Pol_BBD"/>
    <property type="match status" value="1"/>
</dbReference>
<dbReference type="GO" id="GO:0003676">
    <property type="term" value="F:nucleic acid binding"/>
    <property type="evidence" value="ECO:0007669"/>
    <property type="project" value="InterPro"/>
</dbReference>
<dbReference type="PANTHER" id="PTHR42648:SF28">
    <property type="entry name" value="TRANSPOSON-ENCODED PROTEIN WITH RIBONUCLEASE H-LIKE AND RETROVIRUS ZINC FINGER-LIKE DOMAINS"/>
    <property type="match status" value="1"/>
</dbReference>
<dbReference type="PANTHER" id="PTHR42648">
    <property type="entry name" value="TRANSPOSASE, PUTATIVE-RELATED"/>
    <property type="match status" value="1"/>
</dbReference>
<proteinExistence type="predicted"/>
<dbReference type="Proteomes" id="UP000318582">
    <property type="component" value="Unassembled WGS sequence"/>
</dbReference>
<feature type="compositionally biased region" description="Polar residues" evidence="3">
    <location>
        <begin position="326"/>
        <end position="337"/>
    </location>
</feature>
<keyword evidence="1" id="KW-0645">Protease</keyword>
<dbReference type="SMART" id="SM00343">
    <property type="entry name" value="ZnF_C2HC"/>
    <property type="match status" value="1"/>
</dbReference>
<dbReference type="GO" id="GO:0008233">
    <property type="term" value="F:peptidase activity"/>
    <property type="evidence" value="ECO:0007669"/>
    <property type="project" value="UniProtKB-KW"/>
</dbReference>
<protein>
    <recommendedName>
        <fullName evidence="4">CCHC-type domain-containing protein</fullName>
    </recommendedName>
</protein>